<dbReference type="GO" id="GO:0005886">
    <property type="term" value="C:plasma membrane"/>
    <property type="evidence" value="ECO:0000318"/>
    <property type="project" value="GO_Central"/>
</dbReference>
<dbReference type="EMBL" id="CM003533">
    <property type="protein sequence ID" value="RCV32372.1"/>
    <property type="molecule type" value="Genomic_DNA"/>
</dbReference>
<evidence type="ECO:0000313" key="16">
    <source>
        <dbReference type="EnsemblPlants" id="KQL03032"/>
    </source>
</evidence>
<keyword evidence="3" id="KW-0433">Leucine-rich repeat</keyword>
<dbReference type="Gene3D" id="3.80.10.10">
    <property type="entry name" value="Ribonuclease Inhibitor"/>
    <property type="match status" value="2"/>
</dbReference>
<dbReference type="FunFam" id="3.80.10.10:FF:000731">
    <property type="entry name" value="Leucine-rich repeat receptor-like protein kinase"/>
    <property type="match status" value="1"/>
</dbReference>
<dbReference type="InterPro" id="IPR001245">
    <property type="entry name" value="Ser-Thr/Tyr_kinase_cat_dom"/>
</dbReference>
<dbReference type="OMA" id="EIGEFSM"/>
<reference evidence="16" key="3">
    <citation type="submission" date="2018-08" db="UniProtKB">
        <authorList>
            <consortium name="EnsemblPlants"/>
        </authorList>
    </citation>
    <scope>IDENTIFICATION</scope>
    <source>
        <strain evidence="16">Yugu1</strain>
    </source>
</reference>
<evidence type="ECO:0000256" key="7">
    <source>
        <dbReference type="ARBA" id="ARBA00022989"/>
    </source>
</evidence>
<dbReference type="EnsemblPlants" id="KQL03032">
    <property type="protein sequence ID" value="KQL03032"/>
    <property type="gene ID" value="SETIT_013383mg"/>
</dbReference>
<dbReference type="Pfam" id="PF00560">
    <property type="entry name" value="LRR_1"/>
    <property type="match status" value="1"/>
</dbReference>
<dbReference type="Pfam" id="PF13855">
    <property type="entry name" value="LRR_8"/>
    <property type="match status" value="1"/>
</dbReference>
<dbReference type="SUPFAM" id="SSF52058">
    <property type="entry name" value="L domain-like"/>
    <property type="match status" value="1"/>
</dbReference>
<keyword evidence="9" id="KW-0675">Receptor</keyword>
<feature type="compositionally biased region" description="Polar residues" evidence="11">
    <location>
        <begin position="632"/>
        <end position="656"/>
    </location>
</feature>
<evidence type="ECO:0000259" key="14">
    <source>
        <dbReference type="PROSITE" id="PS50011"/>
    </source>
</evidence>
<evidence type="ECO:0000256" key="1">
    <source>
        <dbReference type="ARBA" id="ARBA00004167"/>
    </source>
</evidence>
<feature type="signal peptide" evidence="13">
    <location>
        <begin position="1"/>
        <end position="18"/>
    </location>
</feature>
<keyword evidence="17" id="KW-1185">Reference proteome</keyword>
<dbReference type="PANTHER" id="PTHR48007:SF32">
    <property type="entry name" value="KINASE-LIKE PROTEIN TMKL1-RELATED"/>
    <property type="match status" value="1"/>
</dbReference>
<dbReference type="InterPro" id="IPR032675">
    <property type="entry name" value="LRR_dom_sf"/>
</dbReference>
<dbReference type="Gene3D" id="1.10.510.10">
    <property type="entry name" value="Transferase(Phosphotransferase) domain 1"/>
    <property type="match status" value="1"/>
</dbReference>
<evidence type="ECO:0000256" key="13">
    <source>
        <dbReference type="SAM" id="SignalP"/>
    </source>
</evidence>
<dbReference type="OrthoDB" id="1890790at2759"/>
<evidence type="ECO:0000256" key="9">
    <source>
        <dbReference type="ARBA" id="ARBA00023170"/>
    </source>
</evidence>
<dbReference type="PROSITE" id="PS50011">
    <property type="entry name" value="PROTEIN_KINASE_DOM"/>
    <property type="match status" value="1"/>
</dbReference>
<dbReference type="SUPFAM" id="SSF56112">
    <property type="entry name" value="Protein kinase-like (PK-like)"/>
    <property type="match status" value="1"/>
</dbReference>
<dbReference type="Pfam" id="PF07714">
    <property type="entry name" value="PK_Tyr_Ser-Thr"/>
    <property type="match status" value="1"/>
</dbReference>
<evidence type="ECO:0000256" key="11">
    <source>
        <dbReference type="SAM" id="MobiDB-lite"/>
    </source>
</evidence>
<evidence type="ECO:0000256" key="6">
    <source>
        <dbReference type="ARBA" id="ARBA00022737"/>
    </source>
</evidence>
<keyword evidence="4 12" id="KW-0812">Transmembrane</keyword>
<dbReference type="AlphaFoldDB" id="K3YGL5"/>
<evidence type="ECO:0000313" key="15">
    <source>
        <dbReference type="EMBL" id="RCV32372.1"/>
    </source>
</evidence>
<feature type="domain" description="Protein kinase" evidence="14">
    <location>
        <begin position="358"/>
        <end position="630"/>
    </location>
</feature>
<evidence type="ECO:0000256" key="2">
    <source>
        <dbReference type="ARBA" id="ARBA00022553"/>
    </source>
</evidence>
<protein>
    <recommendedName>
        <fullName evidence="14">Protein kinase domain-containing protein</fullName>
    </recommendedName>
</protein>
<name>K3YGL5_SETIT</name>
<evidence type="ECO:0000313" key="17">
    <source>
        <dbReference type="Proteomes" id="UP000004995"/>
    </source>
</evidence>
<comment type="similarity">
    <text evidence="10">Belongs to the protein kinase superfamily.</text>
</comment>
<reference evidence="15" key="2">
    <citation type="submission" date="2015-07" db="EMBL/GenBank/DDBJ databases">
        <authorList>
            <person name="Noorani M."/>
        </authorList>
    </citation>
    <scope>NUCLEOTIDE SEQUENCE</scope>
    <source>
        <strain evidence="15">Yugu1</strain>
    </source>
</reference>
<keyword evidence="5 13" id="KW-0732">Signal</keyword>
<dbReference type="GeneID" id="101764113"/>
<dbReference type="Proteomes" id="UP000004995">
    <property type="component" value="Unassembled WGS sequence"/>
</dbReference>
<keyword evidence="7 12" id="KW-1133">Transmembrane helix</keyword>
<accession>K3YGL5</accession>
<dbReference type="InterPro" id="IPR001611">
    <property type="entry name" value="Leu-rich_rpt"/>
</dbReference>
<keyword evidence="8 12" id="KW-0472">Membrane</keyword>
<feature type="chain" id="PRO_5010126798" description="Protein kinase domain-containing protein" evidence="13">
    <location>
        <begin position="19"/>
        <end position="656"/>
    </location>
</feature>
<sequence length="656" mass="69423">MLHLPCLLLLLCLPLSSASSDAELLLTKVKPALQGKGNSNPPNAQLATWNASTPLCLWRGLRWSTPDARSLRCDTPAARANLSLAADPALLLLSVRLPAAALAGTLPPELGAFSALDSLYLAANHLSGPVPLDLGNAPALSVLDLSDNRLSGALPTSLWNLCDRATDLRLHGNALTGAVPAPAGPSTTCDRLRVLDLGDNRFSGGFPSFLTAFRGLQRLDLGGNRLQGPVPDALADMPLLRALNLSYNNFSGQLPPAFSRFAAEPSSFSFLGNDPSLCGPPMRQCVSSSGLSSRGVAGMVIGIMAAAVVLASVSIGWAQGRWTRRDSTQGQQEEEEDGEGRLVVFEGGDHLTLEEVLNATGQVVDKTTYCTVYKAKLGTSGGSIELRLLREGCCKDAASCAPVVRRIGRARHHNLVPLRAFYQGRRGEKLLVYDHFPRARTLHDLLHGGGAGAGEALAWARRHKIALGAARALAYLHAGQGEAHGNVRSSNVVVDDLFVARLAEHALDRLLVPAAAEAVLAAAKADGYKAPELQSMRRCSARTDVYAFGILLLELLMGRKPSATSDLPSAVKVAVLEEAALEEVLDAELLKGPAEEGLVKALKLAMGCCAPVPAARPTMAEVVRQLEETRPRSMQTRSAMYSPTESRSDAGTPTTA</sequence>
<comment type="subcellular location">
    <subcellularLocation>
        <location evidence="1">Membrane</location>
        <topology evidence="1">Single-pass membrane protein</topology>
    </subcellularLocation>
</comment>
<dbReference type="HOGENOM" id="CLU_000288_92_6_1"/>
<gene>
    <name evidence="16" type="primary">LOC101764113</name>
    <name evidence="15" type="ORF">SETIT_6G253800v2</name>
</gene>
<evidence type="ECO:0000256" key="8">
    <source>
        <dbReference type="ARBA" id="ARBA00023136"/>
    </source>
</evidence>
<dbReference type="GO" id="GO:0005524">
    <property type="term" value="F:ATP binding"/>
    <property type="evidence" value="ECO:0007669"/>
    <property type="project" value="InterPro"/>
</dbReference>
<feature type="region of interest" description="Disordered" evidence="11">
    <location>
        <begin position="628"/>
        <end position="656"/>
    </location>
</feature>
<dbReference type="RefSeq" id="XP_004974257.1">
    <property type="nucleotide sequence ID" value="XM_004974200.2"/>
</dbReference>
<proteinExistence type="inferred from homology"/>
<dbReference type="EMBL" id="AGNK02004026">
    <property type="status" value="NOT_ANNOTATED_CDS"/>
    <property type="molecule type" value="Genomic_DNA"/>
</dbReference>
<evidence type="ECO:0000256" key="4">
    <source>
        <dbReference type="ARBA" id="ARBA00022692"/>
    </source>
</evidence>
<dbReference type="InterPro" id="IPR046959">
    <property type="entry name" value="PRK1-6/SRF4-like"/>
</dbReference>
<dbReference type="GO" id="GO:0004674">
    <property type="term" value="F:protein serine/threonine kinase activity"/>
    <property type="evidence" value="ECO:0000318"/>
    <property type="project" value="GO_Central"/>
</dbReference>
<keyword evidence="2" id="KW-0597">Phosphoprotein</keyword>
<organism evidence="16 17">
    <name type="scientific">Setaria italica</name>
    <name type="common">Foxtail millet</name>
    <name type="synonym">Panicum italicum</name>
    <dbReference type="NCBI Taxonomy" id="4555"/>
    <lineage>
        <taxon>Eukaryota</taxon>
        <taxon>Viridiplantae</taxon>
        <taxon>Streptophyta</taxon>
        <taxon>Embryophyta</taxon>
        <taxon>Tracheophyta</taxon>
        <taxon>Spermatophyta</taxon>
        <taxon>Magnoliopsida</taxon>
        <taxon>Liliopsida</taxon>
        <taxon>Poales</taxon>
        <taxon>Poaceae</taxon>
        <taxon>PACMAD clade</taxon>
        <taxon>Panicoideae</taxon>
        <taxon>Panicodae</taxon>
        <taxon>Paniceae</taxon>
        <taxon>Cenchrinae</taxon>
        <taxon>Setaria</taxon>
    </lineage>
</organism>
<dbReference type="eggNOG" id="ENOG502QVB6">
    <property type="taxonomic scope" value="Eukaryota"/>
</dbReference>
<dbReference type="KEGG" id="sita:101764113"/>
<dbReference type="InterPro" id="IPR011009">
    <property type="entry name" value="Kinase-like_dom_sf"/>
</dbReference>
<evidence type="ECO:0000256" key="10">
    <source>
        <dbReference type="ARBA" id="ARBA00038349"/>
    </source>
</evidence>
<dbReference type="PANTHER" id="PTHR48007">
    <property type="entry name" value="LEUCINE-RICH REPEAT RECEPTOR-LIKE PROTEIN KINASE PXC1"/>
    <property type="match status" value="1"/>
</dbReference>
<evidence type="ECO:0000256" key="3">
    <source>
        <dbReference type="ARBA" id="ARBA00022614"/>
    </source>
</evidence>
<reference evidence="15 17" key="1">
    <citation type="journal article" date="2012" name="Nat. Biotechnol.">
        <title>Reference genome sequence of the model plant Setaria.</title>
        <authorList>
            <person name="Bennetzen J.L."/>
            <person name="Schmutz J."/>
            <person name="Wang H."/>
            <person name="Percifield R."/>
            <person name="Hawkins J."/>
            <person name="Pontaroli A.C."/>
            <person name="Estep M."/>
            <person name="Feng L."/>
            <person name="Vaughn J.N."/>
            <person name="Grimwood J."/>
            <person name="Jenkins J."/>
            <person name="Barry K."/>
            <person name="Lindquist E."/>
            <person name="Hellsten U."/>
            <person name="Deshpande S."/>
            <person name="Wang X."/>
            <person name="Wu X."/>
            <person name="Mitros T."/>
            <person name="Triplett J."/>
            <person name="Yang X."/>
            <person name="Ye C.Y."/>
            <person name="Mauro-Herrera M."/>
            <person name="Wang L."/>
            <person name="Li P."/>
            <person name="Sharma M."/>
            <person name="Sharma R."/>
            <person name="Ronald P.C."/>
            <person name="Panaud O."/>
            <person name="Kellogg E.A."/>
            <person name="Brutnell T.P."/>
            <person name="Doust A.N."/>
            <person name="Tuskan G.A."/>
            <person name="Rokhsar D."/>
            <person name="Devos K.M."/>
        </authorList>
    </citation>
    <scope>NUCLEOTIDE SEQUENCE [LARGE SCALE GENOMIC DNA]</scope>
    <source>
        <strain evidence="17">cv. Yugu1</strain>
        <strain evidence="15">Yugu1</strain>
    </source>
</reference>
<dbReference type="Gramene" id="KQL03032">
    <property type="protein sequence ID" value="KQL03032"/>
    <property type="gene ID" value="SETIT_013383mg"/>
</dbReference>
<dbReference type="InterPro" id="IPR000719">
    <property type="entry name" value="Prot_kinase_dom"/>
</dbReference>
<feature type="transmembrane region" description="Helical" evidence="12">
    <location>
        <begin position="295"/>
        <end position="318"/>
    </location>
</feature>
<evidence type="ECO:0000256" key="12">
    <source>
        <dbReference type="SAM" id="Phobius"/>
    </source>
</evidence>
<evidence type="ECO:0000256" key="5">
    <source>
        <dbReference type="ARBA" id="ARBA00022729"/>
    </source>
</evidence>
<keyword evidence="6" id="KW-0677">Repeat</keyword>